<feature type="compositionally biased region" description="Acidic residues" evidence="5">
    <location>
        <begin position="344"/>
        <end position="358"/>
    </location>
</feature>
<evidence type="ECO:0000313" key="6">
    <source>
        <dbReference type="EMBL" id="CAD8112872.1"/>
    </source>
</evidence>
<accession>A0A8S1QB42</accession>
<dbReference type="Proteomes" id="UP000688137">
    <property type="component" value="Unassembled WGS sequence"/>
</dbReference>
<comment type="subcellular location">
    <subcellularLocation>
        <location evidence="1">Nucleus</location>
        <location evidence="1">Nucleolus</location>
    </subcellularLocation>
</comment>
<dbReference type="PANTHER" id="PTHR14150:SF12">
    <property type="entry name" value="U3 SMALL NUCLEOLAR RNA-ASSOCIATED PROTEIN 14 HOMOLOG A"/>
    <property type="match status" value="1"/>
</dbReference>
<reference evidence="6" key="1">
    <citation type="submission" date="2021-01" db="EMBL/GenBank/DDBJ databases">
        <authorList>
            <consortium name="Genoscope - CEA"/>
            <person name="William W."/>
        </authorList>
    </citation>
    <scope>NUCLEOTIDE SEQUENCE</scope>
</reference>
<dbReference type="GO" id="GO:0006364">
    <property type="term" value="P:rRNA processing"/>
    <property type="evidence" value="ECO:0007669"/>
    <property type="project" value="InterPro"/>
</dbReference>
<keyword evidence="7" id="KW-1185">Reference proteome</keyword>
<name>A0A8S1QB42_PARPR</name>
<dbReference type="OMA" id="EHALSGW"/>
<organism evidence="6 7">
    <name type="scientific">Paramecium primaurelia</name>
    <dbReference type="NCBI Taxonomy" id="5886"/>
    <lineage>
        <taxon>Eukaryota</taxon>
        <taxon>Sar</taxon>
        <taxon>Alveolata</taxon>
        <taxon>Ciliophora</taxon>
        <taxon>Intramacronucleata</taxon>
        <taxon>Oligohymenophorea</taxon>
        <taxon>Peniculida</taxon>
        <taxon>Parameciidae</taxon>
        <taxon>Paramecium</taxon>
    </lineage>
</organism>
<evidence type="ECO:0000256" key="3">
    <source>
        <dbReference type="ARBA" id="ARBA00023242"/>
    </source>
</evidence>
<sequence length="631" mass="73666">MGKLNKEQRLEKQLAKKIEKQDVYQQVKLQENQEDDFNVANLIQTLEDQGQQIDSVKTQYLRVQEKARIVQEPETQAERDQQERKVAATVMKQDIKKWLPIVKKNRESERIDFTKQRNVQISKISDTSNALLNNHLGVKLQNAMEEVEKVEQKQELNGQSNQQKSNLQFYNDLKMKKISSIKSKIYKQIKKKKGNKEKLKLMAQLTPAERRKEIDKLRLSRAKERITLRHSTKNKFVSQLLRFGGDKKSLKQQQSFLNNIKHQLLAKAQLNELEDGEFDEENFREQAITQLEQELQDIERREKEKQNNFGFLDKQKKQDLQQSKSIAQKLLTMLKSGNDDAIQLDESDNQEQNSDDNYEPNLNGDKDKSNINIENNEFNGRANFVNETKQLTETQKKRIDAKTSLSNYLNQEPEKLQQQNKQEKQLTIQDEKKQLIEGLNIKNIKQKYEKQVNQKLTNQDLKKLQSDPDELLQQNLANFNLVLDEDENENAFIDEKIKDMEEELPPEPANTKGWGSWAGFGIKEKKPLTQEQILQNKIKKIREIQKKRQDAKLDNVIISEKRDVKFAKYLVPKLPSEFANSEQFDQLHTLPLGPEWNSLTSHSALTQPQIITKAGVLINPVKIPQQVNKLI</sequence>
<evidence type="ECO:0000256" key="4">
    <source>
        <dbReference type="SAM" id="Coils"/>
    </source>
</evidence>
<keyword evidence="3" id="KW-0539">Nucleus</keyword>
<keyword evidence="2" id="KW-0597">Phosphoprotein</keyword>
<evidence type="ECO:0000256" key="1">
    <source>
        <dbReference type="ARBA" id="ARBA00004604"/>
    </source>
</evidence>
<evidence type="ECO:0000313" key="7">
    <source>
        <dbReference type="Proteomes" id="UP000688137"/>
    </source>
</evidence>
<gene>
    <name evidence="6" type="ORF">PPRIM_AZ9-3.1.T1530035</name>
</gene>
<proteinExistence type="predicted"/>
<dbReference type="GO" id="GO:0032040">
    <property type="term" value="C:small-subunit processome"/>
    <property type="evidence" value="ECO:0007669"/>
    <property type="project" value="InterPro"/>
</dbReference>
<dbReference type="AlphaFoldDB" id="A0A8S1QB42"/>
<evidence type="ECO:0000256" key="5">
    <source>
        <dbReference type="SAM" id="MobiDB-lite"/>
    </source>
</evidence>
<keyword evidence="4" id="KW-0175">Coiled coil</keyword>
<protein>
    <recommendedName>
        <fullName evidence="8">U3 small nucleolar RNA-associated protein 14</fullName>
    </recommendedName>
</protein>
<dbReference type="InterPro" id="IPR006709">
    <property type="entry name" value="SSU_processome_Utp14"/>
</dbReference>
<feature type="region of interest" description="Disordered" evidence="5">
    <location>
        <begin position="344"/>
        <end position="373"/>
    </location>
</feature>
<comment type="caution">
    <text evidence="6">The sequence shown here is derived from an EMBL/GenBank/DDBJ whole genome shotgun (WGS) entry which is preliminary data.</text>
</comment>
<dbReference type="Pfam" id="PF04615">
    <property type="entry name" value="Utp14"/>
    <property type="match status" value="1"/>
</dbReference>
<dbReference type="EMBL" id="CAJJDM010000158">
    <property type="protein sequence ID" value="CAD8112872.1"/>
    <property type="molecule type" value="Genomic_DNA"/>
</dbReference>
<dbReference type="PANTHER" id="PTHR14150">
    <property type="entry name" value="U3 SMALL NUCLEOLAR RNA-ASSOCIATED PROTEIN 14"/>
    <property type="match status" value="1"/>
</dbReference>
<feature type="coiled-coil region" evidence="4">
    <location>
        <begin position="281"/>
        <end position="308"/>
    </location>
</feature>
<evidence type="ECO:0000256" key="2">
    <source>
        <dbReference type="ARBA" id="ARBA00022553"/>
    </source>
</evidence>
<evidence type="ECO:0008006" key="8">
    <source>
        <dbReference type="Google" id="ProtNLM"/>
    </source>
</evidence>